<evidence type="ECO:0000256" key="6">
    <source>
        <dbReference type="ARBA" id="ARBA00023136"/>
    </source>
</evidence>
<dbReference type="PROSITE" id="PS01271">
    <property type="entry name" value="NA_SULFATE"/>
    <property type="match status" value="1"/>
</dbReference>
<evidence type="ECO:0000256" key="3">
    <source>
        <dbReference type="ARBA" id="ARBA00022692"/>
    </source>
</evidence>
<evidence type="ECO:0000259" key="8">
    <source>
        <dbReference type="PROSITE" id="PS51202"/>
    </source>
</evidence>
<feature type="domain" description="RCK C-terminal" evidence="8">
    <location>
        <begin position="311"/>
        <end position="395"/>
    </location>
</feature>
<accession>A0A916RL29</accession>
<name>A0A916RL29_9HYPH</name>
<feature type="transmembrane region" description="Helical" evidence="7">
    <location>
        <begin position="28"/>
        <end position="45"/>
    </location>
</feature>
<feature type="transmembrane region" description="Helical" evidence="7">
    <location>
        <begin position="5"/>
        <end position="22"/>
    </location>
</feature>
<keyword evidence="5 7" id="KW-1133">Transmembrane helix</keyword>
<feature type="transmembrane region" description="Helical" evidence="7">
    <location>
        <begin position="462"/>
        <end position="480"/>
    </location>
</feature>
<dbReference type="InterPro" id="IPR004680">
    <property type="entry name" value="Cit_transptr-like_dom"/>
</dbReference>
<keyword evidence="4" id="KW-0677">Repeat</keyword>
<comment type="caution">
    <text evidence="9">The sequence shown here is derived from an EMBL/GenBank/DDBJ whole genome shotgun (WGS) entry which is preliminary data.</text>
</comment>
<keyword evidence="6 7" id="KW-0472">Membrane</keyword>
<feature type="transmembrane region" description="Helical" evidence="7">
    <location>
        <begin position="57"/>
        <end position="75"/>
    </location>
</feature>
<evidence type="ECO:0000256" key="4">
    <source>
        <dbReference type="ARBA" id="ARBA00022737"/>
    </source>
</evidence>
<evidence type="ECO:0000256" key="7">
    <source>
        <dbReference type="SAM" id="Phobius"/>
    </source>
</evidence>
<dbReference type="RefSeq" id="WP_127070562.1">
    <property type="nucleotide sequence ID" value="NZ_BMKB01000006.1"/>
</dbReference>
<dbReference type="GO" id="GO:0005886">
    <property type="term" value="C:plasma membrane"/>
    <property type="evidence" value="ECO:0007669"/>
    <property type="project" value="TreeGrafter"/>
</dbReference>
<reference evidence="9 10" key="1">
    <citation type="journal article" date="2014" name="Int. J. Syst. Evol. Microbiol.">
        <title>Complete genome sequence of Corynebacterium casei LMG S-19264T (=DSM 44701T), isolated from a smear-ripened cheese.</title>
        <authorList>
            <consortium name="US DOE Joint Genome Institute (JGI-PGF)"/>
            <person name="Walter F."/>
            <person name="Albersmeier A."/>
            <person name="Kalinowski J."/>
            <person name="Ruckert C."/>
        </authorList>
    </citation>
    <scope>NUCLEOTIDE SEQUENCE [LARGE SCALE GENOMIC DNA]</scope>
    <source>
        <strain evidence="9 10">CGMCC 1.15896</strain>
    </source>
</reference>
<dbReference type="InterPro" id="IPR036721">
    <property type="entry name" value="RCK_C_sf"/>
</dbReference>
<evidence type="ECO:0000256" key="1">
    <source>
        <dbReference type="ARBA" id="ARBA00004141"/>
    </source>
</evidence>
<dbReference type="InterPro" id="IPR031312">
    <property type="entry name" value="Na/sul_symport_CS"/>
</dbReference>
<keyword evidence="10" id="KW-1185">Reference proteome</keyword>
<dbReference type="PANTHER" id="PTHR43652">
    <property type="entry name" value="BASIC AMINO ACID ANTIPORTER YFCC-RELATED"/>
    <property type="match status" value="1"/>
</dbReference>
<dbReference type="InterPro" id="IPR006037">
    <property type="entry name" value="RCK_C"/>
</dbReference>
<feature type="transmembrane region" description="Helical" evidence="7">
    <location>
        <begin position="417"/>
        <end position="450"/>
    </location>
</feature>
<evidence type="ECO:0000313" key="9">
    <source>
        <dbReference type="EMBL" id="GGA60203.1"/>
    </source>
</evidence>
<feature type="transmembrane region" description="Helical" evidence="7">
    <location>
        <begin position="173"/>
        <end position="195"/>
    </location>
</feature>
<dbReference type="AlphaFoldDB" id="A0A916RL29"/>
<dbReference type="PROSITE" id="PS51202">
    <property type="entry name" value="RCK_C"/>
    <property type="match status" value="2"/>
</dbReference>
<feature type="transmembrane region" description="Helical" evidence="7">
    <location>
        <begin position="95"/>
        <end position="119"/>
    </location>
</feature>
<keyword evidence="3 7" id="KW-0812">Transmembrane</keyword>
<gene>
    <name evidence="9" type="ORF">GCM10011499_33050</name>
</gene>
<feature type="transmembrane region" description="Helical" evidence="7">
    <location>
        <begin position="518"/>
        <end position="540"/>
    </location>
</feature>
<feature type="domain" description="RCK C-terminal" evidence="8">
    <location>
        <begin position="215"/>
        <end position="304"/>
    </location>
</feature>
<sequence length="607" mass="64450">MISDLGFVLMLLGAAIVMFIVGRPRMDGVALVVIVILPLSGIVSIEEALTGFADPNIVLIAALFVIGEGLVRTGVAQRMGDWLVATAGQSEARMIVLLMIIVAGVGSVMSSTGVVAIFIPIVLRIAARSGTNPGRLMMPLSIAALISGMMTLVATAPNLVVHGELERRGFEGFGFFSFTAFGIPMLVLAIVYMLFARRFLTSEQIADAPNRPQFSTWIDQYALAGREHRLQIRPGSPMIGQSLGELDLRSSEGLTILAIERRQRLGRQLVQPRADTRLASSDILLIDYFNPGGDIADVVQRLALRGLPLSGAYYTDYAQEIGMAEIMVPAGSDLIGKSLVQSQFRTHHDVSVIGLKRGRKSVSQSLAHVELALGDTLLVIGPWRAIRRLQADFNHLIVLGLPRESEEVLPAPDRAPFALAALALMVVLMVIGIVPNLTAALIACLLMGLFGCVDFKSAYRAIHWQSLVLIVGMLPFSVALQRTGGVDIAAQALLDIAGATGPHLVLATIFVVTAGLGLFVSNTATAVLMAPVALGVADALGASPYPFAMTVALAASAAFMTPVSSPVNTLVVGPGRYHFVDFVKIGTPLALIALCVNVVLVPIIMPF</sequence>
<dbReference type="GO" id="GO:0008324">
    <property type="term" value="F:monoatomic cation transmembrane transporter activity"/>
    <property type="evidence" value="ECO:0007669"/>
    <property type="project" value="InterPro"/>
</dbReference>
<dbReference type="Proteomes" id="UP000596977">
    <property type="component" value="Unassembled WGS sequence"/>
</dbReference>
<feature type="transmembrane region" description="Helical" evidence="7">
    <location>
        <begin position="140"/>
        <end position="161"/>
    </location>
</feature>
<dbReference type="Gene3D" id="3.30.70.1450">
    <property type="entry name" value="Regulator of K+ conductance, C-terminal domain"/>
    <property type="match status" value="2"/>
</dbReference>
<dbReference type="EMBL" id="BMKB01000006">
    <property type="protein sequence ID" value="GGA60203.1"/>
    <property type="molecule type" value="Genomic_DNA"/>
</dbReference>
<feature type="transmembrane region" description="Helical" evidence="7">
    <location>
        <begin position="492"/>
        <end position="512"/>
    </location>
</feature>
<evidence type="ECO:0000256" key="2">
    <source>
        <dbReference type="ARBA" id="ARBA00022448"/>
    </source>
</evidence>
<keyword evidence="2" id="KW-0813">Transport</keyword>
<evidence type="ECO:0000313" key="10">
    <source>
        <dbReference type="Proteomes" id="UP000596977"/>
    </source>
</evidence>
<dbReference type="OrthoDB" id="9809303at2"/>
<comment type="subcellular location">
    <subcellularLocation>
        <location evidence="1">Membrane</location>
        <topology evidence="1">Multi-pass membrane protein</topology>
    </subcellularLocation>
</comment>
<evidence type="ECO:0000256" key="5">
    <source>
        <dbReference type="ARBA" id="ARBA00022989"/>
    </source>
</evidence>
<feature type="transmembrane region" description="Helical" evidence="7">
    <location>
        <begin position="547"/>
        <end position="565"/>
    </location>
</feature>
<dbReference type="InterPro" id="IPR051679">
    <property type="entry name" value="DASS-Related_Transporters"/>
</dbReference>
<organism evidence="9 10">
    <name type="scientific">Pelagibacterium lentulum</name>
    <dbReference type="NCBI Taxonomy" id="2029865"/>
    <lineage>
        <taxon>Bacteria</taxon>
        <taxon>Pseudomonadati</taxon>
        <taxon>Pseudomonadota</taxon>
        <taxon>Alphaproteobacteria</taxon>
        <taxon>Hyphomicrobiales</taxon>
        <taxon>Devosiaceae</taxon>
        <taxon>Pelagibacterium</taxon>
    </lineage>
</organism>
<dbReference type="Pfam" id="PF03600">
    <property type="entry name" value="CitMHS"/>
    <property type="match status" value="1"/>
</dbReference>
<feature type="transmembrane region" description="Helical" evidence="7">
    <location>
        <begin position="585"/>
        <end position="605"/>
    </location>
</feature>
<proteinExistence type="predicted"/>
<protein>
    <submittedName>
        <fullName evidence="9">Sodium:sulfate symporter</fullName>
    </submittedName>
</protein>
<dbReference type="SUPFAM" id="SSF116726">
    <property type="entry name" value="TrkA C-terminal domain-like"/>
    <property type="match status" value="2"/>
</dbReference>
<dbReference type="GO" id="GO:0006813">
    <property type="term" value="P:potassium ion transport"/>
    <property type="evidence" value="ECO:0007669"/>
    <property type="project" value="InterPro"/>
</dbReference>
<dbReference type="Pfam" id="PF02080">
    <property type="entry name" value="TrkA_C"/>
    <property type="match status" value="2"/>
</dbReference>
<dbReference type="PANTHER" id="PTHR43652:SF1">
    <property type="entry name" value="RESPONSE REGULATOR"/>
    <property type="match status" value="1"/>
</dbReference>